<reference evidence="3" key="1">
    <citation type="submission" date="2017-09" db="EMBL/GenBank/DDBJ databases">
        <title>Depth-based differentiation of microbial function through sediment-hosted aquifers and enrichment of novel symbionts in the deep terrestrial subsurface.</title>
        <authorList>
            <person name="Probst A.J."/>
            <person name="Ladd B."/>
            <person name="Jarett J.K."/>
            <person name="Geller-Mcgrath D.E."/>
            <person name="Sieber C.M.K."/>
            <person name="Emerson J.B."/>
            <person name="Anantharaman K."/>
            <person name="Thomas B.C."/>
            <person name="Malmstrom R."/>
            <person name="Stieglmeier M."/>
            <person name="Klingl A."/>
            <person name="Woyke T."/>
            <person name="Ryan C.M."/>
            <person name="Banfield J.F."/>
        </authorList>
    </citation>
    <scope>NUCLEOTIDE SEQUENCE [LARGE SCALE GENOMIC DNA]</scope>
</reference>
<dbReference type="AlphaFoldDB" id="A0A2M7QIF5"/>
<feature type="transmembrane region" description="Helical" evidence="1">
    <location>
        <begin position="179"/>
        <end position="196"/>
    </location>
</feature>
<evidence type="ECO:0000313" key="3">
    <source>
        <dbReference type="Proteomes" id="UP000229401"/>
    </source>
</evidence>
<sequence length="747" mass="87115">MKTKKNILTIFIVLFIYIGVNLFIHKTLWHEFFSDSSKSGAVYGEVQAVEWSEEQLYQNIKSGKNPFSQVKGLFYPFGTNLLSADAGNGFFFLFLRPFFSVHQSMVLLVLIQIILANLGMFLLLRTFGISDAISFLIGLAYGYMTFLMLRLGHLTYFSVYVFPWFYYCFLQIIKDNNKIWQKLFFSFTTALVFTLALYHNLYYFIMLCLASFLLLVYVLIFQRKIVVKTLMKNWHWFSLTAVFILIFSSPWLATFYDTYRFEGLPRTEGWGGAIQFSSDLFGYLIPSSYGYFFGKYAEAFSYKFTFASGIFENFTYPGLIIILSYLGGLILLIKKTLKKKNLIVVAPYLFAGICFWVLTLGPFLHVFGKWGVILDEGIRVIVPLPYIILHKIPFLSNLRSPGRLIVGFIFFSYILSAYIINFFIKKKSRFFKTIFIIGLFLLFIIDQYFQYSSASSQFYPNKIYKKINEDKNTSTVMESPSVIRDGFTYFGDEGGFNFFVGQLVYKKPVLAGYFGRVPIFKRDYYINNPLLGYFGRLMDENIKNNGGFNKSDLQAWQKLNINKAKDALNFLDVSYFILDNEKTYSASISADLANLDFKKIMDEKNFSLWKRDIEQKEFLKVNIGKNDEMYLGMGWNDKERDGRWAWKRSSVMFKVINPKKFILNFQAKTYHKAMPVDIYVDKKKIASVTIPLENKEFTIPVNFVLDRGIHTIHFLFRNAYRPSEIFDSPDNRQLSAKFINIYLQPLR</sequence>
<evidence type="ECO:0008006" key="4">
    <source>
        <dbReference type="Google" id="ProtNLM"/>
    </source>
</evidence>
<feature type="transmembrane region" description="Helical" evidence="1">
    <location>
        <begin position="345"/>
        <end position="367"/>
    </location>
</feature>
<feature type="transmembrane region" description="Helical" evidence="1">
    <location>
        <begin position="404"/>
        <end position="423"/>
    </location>
</feature>
<keyword evidence="1" id="KW-1133">Transmembrane helix</keyword>
<dbReference type="EMBL" id="PFLI01000175">
    <property type="protein sequence ID" value="PIY71650.1"/>
    <property type="molecule type" value="Genomic_DNA"/>
</dbReference>
<feature type="transmembrane region" description="Helical" evidence="1">
    <location>
        <begin position="7"/>
        <end position="24"/>
    </location>
</feature>
<accession>A0A2M7QIF5</accession>
<gene>
    <name evidence="2" type="ORF">COY87_05065</name>
</gene>
<feature type="transmembrane region" description="Helical" evidence="1">
    <location>
        <begin position="202"/>
        <end position="221"/>
    </location>
</feature>
<feature type="transmembrane region" description="Helical" evidence="1">
    <location>
        <begin position="430"/>
        <end position="449"/>
    </location>
</feature>
<evidence type="ECO:0000256" key="1">
    <source>
        <dbReference type="SAM" id="Phobius"/>
    </source>
</evidence>
<proteinExistence type="predicted"/>
<feature type="transmembrane region" description="Helical" evidence="1">
    <location>
        <begin position="233"/>
        <end position="253"/>
    </location>
</feature>
<keyword evidence="1" id="KW-0812">Transmembrane</keyword>
<feature type="transmembrane region" description="Helical" evidence="1">
    <location>
        <begin position="147"/>
        <end position="167"/>
    </location>
</feature>
<feature type="transmembrane region" description="Helical" evidence="1">
    <location>
        <begin position="107"/>
        <end position="127"/>
    </location>
</feature>
<comment type="caution">
    <text evidence="2">The sequence shown here is derived from an EMBL/GenBank/DDBJ whole genome shotgun (WGS) entry which is preliminary data.</text>
</comment>
<name>A0A2M7QIF5_9BACT</name>
<evidence type="ECO:0000313" key="2">
    <source>
        <dbReference type="EMBL" id="PIY71650.1"/>
    </source>
</evidence>
<dbReference type="Proteomes" id="UP000229401">
    <property type="component" value="Unassembled WGS sequence"/>
</dbReference>
<organism evidence="2 3">
    <name type="scientific">Candidatus Roizmanbacteria bacterium CG_4_10_14_0_8_um_filter_33_9</name>
    <dbReference type="NCBI Taxonomy" id="1974826"/>
    <lineage>
        <taxon>Bacteria</taxon>
        <taxon>Candidatus Roizmaniibacteriota</taxon>
    </lineage>
</organism>
<protein>
    <recommendedName>
        <fullName evidence="4">Glycosyltransferase RgtA/B/C/D-like domain-containing protein</fullName>
    </recommendedName>
</protein>
<feature type="transmembrane region" description="Helical" evidence="1">
    <location>
        <begin position="314"/>
        <end position="333"/>
    </location>
</feature>
<feature type="transmembrane region" description="Helical" evidence="1">
    <location>
        <begin position="73"/>
        <end position="95"/>
    </location>
</feature>
<keyword evidence="1" id="KW-0472">Membrane</keyword>